<protein>
    <submittedName>
        <fullName evidence="1">Glycosyl transferase</fullName>
    </submittedName>
</protein>
<dbReference type="AlphaFoldDB" id="A0A5J5G4S0"/>
<reference evidence="1 2" key="1">
    <citation type="submission" date="2019-09" db="EMBL/GenBank/DDBJ databases">
        <authorList>
            <person name="Li Y."/>
        </authorList>
    </citation>
    <scope>NUCLEOTIDE SEQUENCE [LARGE SCALE GENOMIC DNA]</scope>
    <source>
        <strain evidence="1 2">L3-3HA</strain>
    </source>
</reference>
<organism evidence="1 2">
    <name type="scientific">Affinibrenneria salicis</name>
    <dbReference type="NCBI Taxonomy" id="2590031"/>
    <lineage>
        <taxon>Bacteria</taxon>
        <taxon>Pseudomonadati</taxon>
        <taxon>Pseudomonadota</taxon>
        <taxon>Gammaproteobacteria</taxon>
        <taxon>Enterobacterales</taxon>
        <taxon>Pectobacteriaceae</taxon>
        <taxon>Affinibrenneria</taxon>
    </lineage>
</organism>
<evidence type="ECO:0000313" key="1">
    <source>
        <dbReference type="EMBL" id="KAA9001873.1"/>
    </source>
</evidence>
<name>A0A5J5G4S0_9GAMM</name>
<dbReference type="Gene3D" id="3.90.550.10">
    <property type="entry name" value="Spore Coat Polysaccharide Biosynthesis Protein SpsA, Chain A"/>
    <property type="match status" value="1"/>
</dbReference>
<keyword evidence="2" id="KW-1185">Reference proteome</keyword>
<dbReference type="OrthoDB" id="9477at2"/>
<comment type="caution">
    <text evidence="1">The sequence shown here is derived from an EMBL/GenBank/DDBJ whole genome shotgun (WGS) entry which is preliminary data.</text>
</comment>
<proteinExistence type="predicted"/>
<sequence>MSEFYQDGIITTFHNLTQRSVEELEYDLQVFSGQNSMGLILPSLFSELEGPALDNIVNLLSQVTYLDEIVIGLDRADRDQFKFAHEFFSRLPQRHRILWNDGPRLTALSDELAAQSLAPAEPGKGRNVWFCVGYTLASRRTSCVALHDCDIVTYNRAMLARLLYPIANPHFHYDFCKGYYARVADGKLNGRVGRLLVFPLLKSLQKVYGNSDYLEYMRSYRYPLSGEFAMRTHILKNLRIPSDWGLEIGVLSEIHRGTATSRICQVDIADNYDHKHQPMSEDDPNSGLQRMAMDITKALYRKLAILGVGITADSFRVLRATYYRTALDMIDAFEHDARMNGLYFDRHTEESSVELFADVITQSGLVYSESPGDKPFVPSWNRVQSAFPDILERLYQAVEADNQEMEAGQ</sequence>
<dbReference type="SUPFAM" id="SSF53448">
    <property type="entry name" value="Nucleotide-diphospho-sugar transferases"/>
    <property type="match status" value="1"/>
</dbReference>
<accession>A0A5J5G4S0</accession>
<evidence type="ECO:0000313" key="2">
    <source>
        <dbReference type="Proteomes" id="UP000335415"/>
    </source>
</evidence>
<dbReference type="Proteomes" id="UP000335415">
    <property type="component" value="Unassembled WGS sequence"/>
</dbReference>
<dbReference type="RefSeq" id="WP_150434109.1">
    <property type="nucleotide sequence ID" value="NZ_VYKJ01000002.1"/>
</dbReference>
<keyword evidence="1" id="KW-0808">Transferase</keyword>
<dbReference type="EMBL" id="VYKJ01000002">
    <property type="protein sequence ID" value="KAA9001873.1"/>
    <property type="molecule type" value="Genomic_DNA"/>
</dbReference>
<dbReference type="GO" id="GO:0016740">
    <property type="term" value="F:transferase activity"/>
    <property type="evidence" value="ECO:0007669"/>
    <property type="project" value="UniProtKB-KW"/>
</dbReference>
<gene>
    <name evidence="1" type="ORF">FJU30_06175</name>
</gene>
<dbReference type="InterPro" id="IPR029044">
    <property type="entry name" value="Nucleotide-diphossugar_trans"/>
</dbReference>